<dbReference type="AlphaFoldDB" id="A0A9Q8PKK6"/>
<keyword evidence="3" id="KW-1185">Reference proteome</keyword>
<dbReference type="Proteomes" id="UP000756132">
    <property type="component" value="Chromosome 11"/>
</dbReference>
<feature type="region of interest" description="Disordered" evidence="1">
    <location>
        <begin position="115"/>
        <end position="150"/>
    </location>
</feature>
<evidence type="ECO:0000256" key="1">
    <source>
        <dbReference type="SAM" id="MobiDB-lite"/>
    </source>
</evidence>
<evidence type="ECO:0000313" key="3">
    <source>
        <dbReference type="Proteomes" id="UP000756132"/>
    </source>
</evidence>
<organism evidence="2 3">
    <name type="scientific">Passalora fulva</name>
    <name type="common">Tomato leaf mold</name>
    <name type="synonym">Cladosporium fulvum</name>
    <dbReference type="NCBI Taxonomy" id="5499"/>
    <lineage>
        <taxon>Eukaryota</taxon>
        <taxon>Fungi</taxon>
        <taxon>Dikarya</taxon>
        <taxon>Ascomycota</taxon>
        <taxon>Pezizomycotina</taxon>
        <taxon>Dothideomycetes</taxon>
        <taxon>Dothideomycetidae</taxon>
        <taxon>Mycosphaerellales</taxon>
        <taxon>Mycosphaerellaceae</taxon>
        <taxon>Fulvia</taxon>
    </lineage>
</organism>
<gene>
    <name evidence="2" type="ORF">CLAFUR5_13290</name>
</gene>
<dbReference type="OMA" id="AECATSA"/>
<evidence type="ECO:0000313" key="2">
    <source>
        <dbReference type="EMBL" id="UJO24094.1"/>
    </source>
</evidence>
<feature type="compositionally biased region" description="Pro residues" evidence="1">
    <location>
        <begin position="46"/>
        <end position="56"/>
    </location>
</feature>
<protein>
    <submittedName>
        <fullName evidence="2">Uncharacterized protein</fullName>
    </submittedName>
</protein>
<feature type="region of interest" description="Disordered" evidence="1">
    <location>
        <begin position="1"/>
        <end position="56"/>
    </location>
</feature>
<feature type="compositionally biased region" description="Low complexity" evidence="1">
    <location>
        <begin position="121"/>
        <end position="135"/>
    </location>
</feature>
<sequence length="217" mass="23752">MDISTSHVFDFPMPPSAPASPRSNRPSMPRRHTIVLKAEADDVSGPPAPARAPPPIPKQCEEIIFRNPWLQDRPVINESISAMFHPVMHLNSAPESKFSVDSSCWGEDHRRDSLALDEPRQSQSSSCAAECATSAGDSVTNDPRMRSHSHTTDYDVEDEMFFSTMQALLTMPPPPVDEDLTPTETLPILAPARSDFVEGLKFVLSGMSPAASGWPCP</sequence>
<proteinExistence type="predicted"/>
<dbReference type="GeneID" id="71993168"/>
<reference evidence="2" key="2">
    <citation type="journal article" date="2022" name="Microb. Genom.">
        <title>A chromosome-scale genome assembly of the tomato pathogen Cladosporium fulvum reveals a compartmentalized genome architecture and the presence of a dispensable chromosome.</title>
        <authorList>
            <person name="Zaccaron A.Z."/>
            <person name="Chen L.H."/>
            <person name="Samaras A."/>
            <person name="Stergiopoulos I."/>
        </authorList>
    </citation>
    <scope>NUCLEOTIDE SEQUENCE</scope>
    <source>
        <strain evidence="2">Race5_Kim</strain>
    </source>
</reference>
<dbReference type="EMBL" id="CP090173">
    <property type="protein sequence ID" value="UJO24094.1"/>
    <property type="molecule type" value="Genomic_DNA"/>
</dbReference>
<accession>A0A9Q8PKK6</accession>
<name>A0A9Q8PKK6_PASFU</name>
<dbReference type="KEGG" id="ffu:CLAFUR5_13290"/>
<dbReference type="RefSeq" id="XP_047768460.1">
    <property type="nucleotide sequence ID" value="XM_047912438.1"/>
</dbReference>
<reference evidence="2" key="1">
    <citation type="submission" date="2021-12" db="EMBL/GenBank/DDBJ databases">
        <authorList>
            <person name="Zaccaron A."/>
            <person name="Stergiopoulos I."/>
        </authorList>
    </citation>
    <scope>NUCLEOTIDE SEQUENCE</scope>
    <source>
        <strain evidence="2">Race5_Kim</strain>
    </source>
</reference>